<dbReference type="EMBL" id="JBJUIK010000007">
    <property type="protein sequence ID" value="KAL3522584.1"/>
    <property type="molecule type" value="Genomic_DNA"/>
</dbReference>
<protein>
    <submittedName>
        <fullName evidence="2">Uncharacterized protein</fullName>
    </submittedName>
</protein>
<accession>A0ABD2ZT61</accession>
<feature type="region of interest" description="Disordered" evidence="1">
    <location>
        <begin position="1"/>
        <end position="62"/>
    </location>
</feature>
<keyword evidence="3" id="KW-1185">Reference proteome</keyword>
<gene>
    <name evidence="2" type="ORF">ACH5RR_015418</name>
</gene>
<proteinExistence type="predicted"/>
<sequence>MQEAMQRSHDAIQGGNPIGKRGSSRGILQEQEKRSKTSSSKEKKMRMADKLQFPSRGSQQAKVLQEKNYTPLNTSCTEVLLQVEKQGILTRPPKMITTSNKRNKK</sequence>
<evidence type="ECO:0000256" key="1">
    <source>
        <dbReference type="SAM" id="MobiDB-lite"/>
    </source>
</evidence>
<dbReference type="Proteomes" id="UP001630127">
    <property type="component" value="Unassembled WGS sequence"/>
</dbReference>
<dbReference type="AlphaFoldDB" id="A0ABD2ZT61"/>
<feature type="compositionally biased region" description="Basic and acidic residues" evidence="1">
    <location>
        <begin position="1"/>
        <end position="10"/>
    </location>
</feature>
<comment type="caution">
    <text evidence="2">The sequence shown here is derived from an EMBL/GenBank/DDBJ whole genome shotgun (WGS) entry which is preliminary data.</text>
</comment>
<reference evidence="2 3" key="1">
    <citation type="submission" date="2024-11" db="EMBL/GenBank/DDBJ databases">
        <title>A near-complete genome assembly of Cinchona calisaya.</title>
        <authorList>
            <person name="Lian D.C."/>
            <person name="Zhao X.W."/>
            <person name="Wei L."/>
        </authorList>
    </citation>
    <scope>NUCLEOTIDE SEQUENCE [LARGE SCALE GENOMIC DNA]</scope>
    <source>
        <tissue evidence="2">Nenye</tissue>
    </source>
</reference>
<evidence type="ECO:0000313" key="2">
    <source>
        <dbReference type="EMBL" id="KAL3522584.1"/>
    </source>
</evidence>
<evidence type="ECO:0000313" key="3">
    <source>
        <dbReference type="Proteomes" id="UP001630127"/>
    </source>
</evidence>
<name>A0ABD2ZT61_9GENT</name>
<organism evidence="2 3">
    <name type="scientific">Cinchona calisaya</name>
    <dbReference type="NCBI Taxonomy" id="153742"/>
    <lineage>
        <taxon>Eukaryota</taxon>
        <taxon>Viridiplantae</taxon>
        <taxon>Streptophyta</taxon>
        <taxon>Embryophyta</taxon>
        <taxon>Tracheophyta</taxon>
        <taxon>Spermatophyta</taxon>
        <taxon>Magnoliopsida</taxon>
        <taxon>eudicotyledons</taxon>
        <taxon>Gunneridae</taxon>
        <taxon>Pentapetalae</taxon>
        <taxon>asterids</taxon>
        <taxon>lamiids</taxon>
        <taxon>Gentianales</taxon>
        <taxon>Rubiaceae</taxon>
        <taxon>Cinchonoideae</taxon>
        <taxon>Cinchoneae</taxon>
        <taxon>Cinchona</taxon>
    </lineage>
</organism>
<feature type="compositionally biased region" description="Basic and acidic residues" evidence="1">
    <location>
        <begin position="30"/>
        <end position="49"/>
    </location>
</feature>